<dbReference type="EMBL" id="BJZQ01000025">
    <property type="protein sequence ID" value="GEO90632.1"/>
    <property type="molecule type" value="Genomic_DNA"/>
</dbReference>
<dbReference type="InterPro" id="IPR027417">
    <property type="entry name" value="P-loop_NTPase"/>
</dbReference>
<keyword evidence="1" id="KW-0808">Transferase</keyword>
<dbReference type="RefSeq" id="WP_146828764.1">
    <property type="nucleotide sequence ID" value="NZ_BAAAYQ010000001.1"/>
</dbReference>
<organism evidence="1 2">
    <name type="scientific">Aeromicrobium flavum</name>
    <dbReference type="NCBI Taxonomy" id="416568"/>
    <lineage>
        <taxon>Bacteria</taxon>
        <taxon>Bacillati</taxon>
        <taxon>Actinomycetota</taxon>
        <taxon>Actinomycetes</taxon>
        <taxon>Propionibacteriales</taxon>
        <taxon>Nocardioidaceae</taxon>
        <taxon>Aeromicrobium</taxon>
    </lineage>
</organism>
<reference evidence="1 2" key="1">
    <citation type="submission" date="2019-07" db="EMBL/GenBank/DDBJ databases">
        <title>Whole genome shotgun sequence of Aeromicrobium flavum NBRC 107625.</title>
        <authorList>
            <person name="Hosoyama A."/>
            <person name="Uohara A."/>
            <person name="Ohji S."/>
            <person name="Ichikawa N."/>
        </authorList>
    </citation>
    <scope>NUCLEOTIDE SEQUENCE [LARGE SCALE GENOMIC DNA]</scope>
    <source>
        <strain evidence="1 2">NBRC 107625</strain>
    </source>
</reference>
<dbReference type="Gene3D" id="3.40.50.300">
    <property type="entry name" value="P-loop containing nucleotide triphosphate hydrolases"/>
    <property type="match status" value="1"/>
</dbReference>
<comment type="caution">
    <text evidence="1">The sequence shown here is derived from an EMBL/GenBank/DDBJ whole genome shotgun (WGS) entry which is preliminary data.</text>
</comment>
<dbReference type="Proteomes" id="UP000321769">
    <property type="component" value="Unassembled WGS sequence"/>
</dbReference>
<gene>
    <name evidence="1" type="primary">udk</name>
    <name evidence="1" type="ORF">AFL01nite_29590</name>
</gene>
<evidence type="ECO:0000313" key="1">
    <source>
        <dbReference type="EMBL" id="GEO90632.1"/>
    </source>
</evidence>
<accession>A0A512HYW9</accession>
<dbReference type="Pfam" id="PF13671">
    <property type="entry name" value="AAA_33"/>
    <property type="match status" value="1"/>
</dbReference>
<dbReference type="SUPFAM" id="SSF52540">
    <property type="entry name" value="P-loop containing nucleoside triphosphate hydrolases"/>
    <property type="match status" value="1"/>
</dbReference>
<keyword evidence="2" id="KW-1185">Reference proteome</keyword>
<protein>
    <submittedName>
        <fullName evidence="1">Uridine kinase</fullName>
    </submittedName>
</protein>
<evidence type="ECO:0000313" key="2">
    <source>
        <dbReference type="Proteomes" id="UP000321769"/>
    </source>
</evidence>
<sequence>MDFRELADLVLARRAAADRPIVVGISGYGGSGKSTLARALVEALPDAVRMRGDDFLDPYRSHRHSPDWDGVERERLVAEVLLPFREERPSEFRRFDWDAGALADPKPVPRADVMVVDLVGLFHPDALPALDLTVWCDVDLETATGRGRERDRAAGRDHDQLWAEVWEPNERAFDTAFAPREVAEVRFPTA</sequence>
<dbReference type="GO" id="GO:0016301">
    <property type="term" value="F:kinase activity"/>
    <property type="evidence" value="ECO:0007669"/>
    <property type="project" value="UniProtKB-KW"/>
</dbReference>
<dbReference type="AlphaFoldDB" id="A0A512HYW9"/>
<name>A0A512HYW9_9ACTN</name>
<keyword evidence="1" id="KW-0418">Kinase</keyword>
<proteinExistence type="predicted"/>
<dbReference type="OrthoDB" id="3237545at2"/>